<accession>A0A645BYX3</accession>
<sequence length="120" mass="13028">MKKKIFGSMAILAIAAVVAFNVNLGTKKSDRLSLLALTNIEVLADGEDGGERKYQCKIESTCEDIYYYHVYDDVCQEVTATEHIIDCIGTGSVSCTPSFDVTYEYGDYVSCSTCNGPIAG</sequence>
<dbReference type="AlphaFoldDB" id="A0A645BYX3"/>
<dbReference type="Pfam" id="PF14055">
    <property type="entry name" value="NVEALA"/>
    <property type="match status" value="1"/>
</dbReference>
<dbReference type="InterPro" id="IPR025905">
    <property type="entry name" value="NVEALA"/>
</dbReference>
<dbReference type="EMBL" id="VSSQ01023429">
    <property type="protein sequence ID" value="MPM70357.1"/>
    <property type="molecule type" value="Genomic_DNA"/>
</dbReference>
<name>A0A645BYX3_9ZZZZ</name>
<evidence type="ECO:0000313" key="1">
    <source>
        <dbReference type="EMBL" id="MPM70357.1"/>
    </source>
</evidence>
<organism evidence="1">
    <name type="scientific">bioreactor metagenome</name>
    <dbReference type="NCBI Taxonomy" id="1076179"/>
    <lineage>
        <taxon>unclassified sequences</taxon>
        <taxon>metagenomes</taxon>
        <taxon>ecological metagenomes</taxon>
    </lineage>
</organism>
<proteinExistence type="predicted"/>
<comment type="caution">
    <text evidence="1">The sequence shown here is derived from an EMBL/GenBank/DDBJ whole genome shotgun (WGS) entry which is preliminary data.</text>
</comment>
<gene>
    <name evidence="1" type="ORF">SDC9_117312</name>
</gene>
<protein>
    <submittedName>
        <fullName evidence="1">Uncharacterized protein</fullName>
    </submittedName>
</protein>
<reference evidence="1" key="1">
    <citation type="submission" date="2019-08" db="EMBL/GenBank/DDBJ databases">
        <authorList>
            <person name="Kucharzyk K."/>
            <person name="Murdoch R.W."/>
            <person name="Higgins S."/>
            <person name="Loffler F."/>
        </authorList>
    </citation>
    <scope>NUCLEOTIDE SEQUENCE</scope>
</reference>